<dbReference type="RefSeq" id="WP_103126558.1">
    <property type="nucleotide sequence ID" value="NZ_DF978442.1"/>
</dbReference>
<protein>
    <recommendedName>
        <fullName evidence="3">DUF3122 domain-containing protein</fullName>
    </recommendedName>
</protein>
<gene>
    <name evidence="1" type="ORF">NCWK1_4781</name>
</gene>
<dbReference type="EMBL" id="BDGE01000094">
    <property type="protein sequence ID" value="GBE94999.1"/>
    <property type="molecule type" value="Genomic_DNA"/>
</dbReference>
<sequence>MKLRRLRQTFWWLLLGSILTICIFLALGNPTSQTAIAAVTRLEAAPGEILYRSQTKLDDQSGHVWQAVLFKQTYPNQEISLNLRLVGFPNSAELIHPQPLKITTADGKVLTAADVFLDEAPAPTIGQYNFKDILPQLPNEPLQLAIPLPKQKFIHISVPQSVVQEWHKVLIAKSLT</sequence>
<dbReference type="Proteomes" id="UP000236527">
    <property type="component" value="Unassembled WGS sequence"/>
</dbReference>
<evidence type="ECO:0008006" key="3">
    <source>
        <dbReference type="Google" id="ProtNLM"/>
    </source>
</evidence>
<dbReference type="AlphaFoldDB" id="A0A2H6LP67"/>
<comment type="caution">
    <text evidence="1">The sequence shown here is derived from an EMBL/GenBank/DDBJ whole genome shotgun (WGS) entry which is preliminary data.</text>
</comment>
<organism evidence="1 2">
    <name type="scientific">Nostoc cycadae WK-1</name>
    <dbReference type="NCBI Taxonomy" id="1861711"/>
    <lineage>
        <taxon>Bacteria</taxon>
        <taxon>Bacillati</taxon>
        <taxon>Cyanobacteriota</taxon>
        <taxon>Cyanophyceae</taxon>
        <taxon>Nostocales</taxon>
        <taxon>Nostocaceae</taxon>
        <taxon>Nostoc</taxon>
    </lineage>
</organism>
<name>A0A2H6LP67_9NOSO</name>
<accession>A0A2H6LP67</accession>
<reference evidence="2" key="1">
    <citation type="journal article" date="2018" name="Genome Announc.">
        <title>Draft Genome Sequence of the Nitrogen-Fixing and Hormogonia-Inducing Cyanobacterium Nostoc cycadae Strain WK-1, Isolated from the Coralloid Roots of Cycas revoluta.</title>
        <authorList>
            <person name="Kanesaki Y."/>
            <person name="Hirose M."/>
            <person name="Hirose Y."/>
            <person name="Fujisawa T."/>
            <person name="Nakamura Y."/>
            <person name="Watanabe S."/>
            <person name="Matsunaga S."/>
            <person name="Uchida H."/>
            <person name="Murakami A."/>
        </authorList>
    </citation>
    <scope>NUCLEOTIDE SEQUENCE [LARGE SCALE GENOMIC DNA]</scope>
    <source>
        <strain evidence="2">WK-1</strain>
    </source>
</reference>
<keyword evidence="2" id="KW-1185">Reference proteome</keyword>
<proteinExistence type="predicted"/>
<evidence type="ECO:0000313" key="1">
    <source>
        <dbReference type="EMBL" id="GBE94999.1"/>
    </source>
</evidence>
<evidence type="ECO:0000313" key="2">
    <source>
        <dbReference type="Proteomes" id="UP000236527"/>
    </source>
</evidence>
<dbReference type="InterPro" id="IPR021469">
    <property type="entry name" value="DUF3122"/>
</dbReference>
<dbReference type="Pfam" id="PF11320">
    <property type="entry name" value="DUF3122"/>
    <property type="match status" value="1"/>
</dbReference>